<dbReference type="EMBL" id="JAQQWP010000004">
    <property type="protein sequence ID" value="KAK8120864.1"/>
    <property type="molecule type" value="Genomic_DNA"/>
</dbReference>
<protein>
    <recommendedName>
        <fullName evidence="4">Terpene synthase</fullName>
        <ecNumber evidence="4">4.2.3.-</ecNumber>
    </recommendedName>
</protein>
<proteinExistence type="inferred from homology"/>
<comment type="similarity">
    <text evidence="2 4">Belongs to the terpene synthase family.</text>
</comment>
<keyword evidence="3 4" id="KW-0460">Magnesium</keyword>
<gene>
    <name evidence="5" type="ORF">PG999_004984</name>
</gene>
<reference evidence="5 6" key="1">
    <citation type="submission" date="2023-01" db="EMBL/GenBank/DDBJ databases">
        <title>Analysis of 21 Apiospora genomes using comparative genomics revels a genus with tremendous synthesis potential of carbohydrate active enzymes and secondary metabolites.</title>
        <authorList>
            <person name="Sorensen T."/>
        </authorList>
    </citation>
    <scope>NUCLEOTIDE SEQUENCE [LARGE SCALE GENOMIC DNA]</scope>
    <source>
        <strain evidence="5 6">CBS 117206</strain>
    </source>
</reference>
<dbReference type="InterPro" id="IPR034686">
    <property type="entry name" value="Terpene_cyclase-like_2"/>
</dbReference>
<sequence>MPSADPRIKIPDFMSPWPSKQHGWPWEARMHIDSQSIIAESEQWVRAYEGVDGTLVDKIMKGRFPEIACLAWGHQTREQCLLAALVMFHFWVVEEVTDHEDEASVREKADAMTQALQHPGSSLTAPLPVTEWVGVRMAADITTKYKAIGTYESWKFYVDTFVDYLDAVVGEVAVRNKPISSRADYLRLRVNTIGILPGIALALIDCDLQPGFLELNVVKSLMSLTVLIMIHQNDLYSFDKEQAQGDDSHNGVRVLMEERKIGVQEAMDYLGGETTDLMREFVYLCENLPTLKDERNNQHLRVLRDGCISWIIGIEVWYTQVTMRYGMQRLDKDRTYIPTKI</sequence>
<evidence type="ECO:0000256" key="4">
    <source>
        <dbReference type="RuleBase" id="RU366034"/>
    </source>
</evidence>
<dbReference type="PANTHER" id="PTHR35201">
    <property type="entry name" value="TERPENE SYNTHASE"/>
    <property type="match status" value="1"/>
</dbReference>
<dbReference type="AlphaFoldDB" id="A0AAW0R0Z5"/>
<keyword evidence="4" id="KW-0456">Lyase</keyword>
<dbReference type="SUPFAM" id="SSF48576">
    <property type="entry name" value="Terpenoid synthases"/>
    <property type="match status" value="1"/>
</dbReference>
<dbReference type="PANTHER" id="PTHR35201:SF4">
    <property type="entry name" value="BETA-PINACENE SYNTHASE-RELATED"/>
    <property type="match status" value="1"/>
</dbReference>
<organism evidence="5 6">
    <name type="scientific">Apiospora kogelbergensis</name>
    <dbReference type="NCBI Taxonomy" id="1337665"/>
    <lineage>
        <taxon>Eukaryota</taxon>
        <taxon>Fungi</taxon>
        <taxon>Dikarya</taxon>
        <taxon>Ascomycota</taxon>
        <taxon>Pezizomycotina</taxon>
        <taxon>Sordariomycetes</taxon>
        <taxon>Xylariomycetidae</taxon>
        <taxon>Amphisphaeriales</taxon>
        <taxon>Apiosporaceae</taxon>
        <taxon>Apiospora</taxon>
    </lineage>
</organism>
<dbReference type="GO" id="GO:0008299">
    <property type="term" value="P:isoprenoid biosynthetic process"/>
    <property type="evidence" value="ECO:0007669"/>
    <property type="project" value="UniProtKB-ARBA"/>
</dbReference>
<evidence type="ECO:0000256" key="1">
    <source>
        <dbReference type="ARBA" id="ARBA00001946"/>
    </source>
</evidence>
<dbReference type="Gene3D" id="1.10.600.10">
    <property type="entry name" value="Farnesyl Diphosphate Synthase"/>
    <property type="match status" value="1"/>
</dbReference>
<keyword evidence="4" id="KW-0479">Metal-binding</keyword>
<dbReference type="GO" id="GO:0046872">
    <property type="term" value="F:metal ion binding"/>
    <property type="evidence" value="ECO:0007669"/>
    <property type="project" value="UniProtKB-KW"/>
</dbReference>
<keyword evidence="6" id="KW-1185">Reference proteome</keyword>
<comment type="cofactor">
    <cofactor evidence="1 4">
        <name>Mg(2+)</name>
        <dbReference type="ChEBI" id="CHEBI:18420"/>
    </cofactor>
</comment>
<evidence type="ECO:0000313" key="5">
    <source>
        <dbReference type="EMBL" id="KAK8120864.1"/>
    </source>
</evidence>
<dbReference type="Proteomes" id="UP001392437">
    <property type="component" value="Unassembled WGS sequence"/>
</dbReference>
<evidence type="ECO:0000256" key="3">
    <source>
        <dbReference type="ARBA" id="ARBA00022842"/>
    </source>
</evidence>
<name>A0AAW0R0Z5_9PEZI</name>
<dbReference type="Pfam" id="PF19086">
    <property type="entry name" value="Terpene_syn_C_2"/>
    <property type="match status" value="1"/>
</dbReference>
<evidence type="ECO:0000256" key="2">
    <source>
        <dbReference type="ARBA" id="ARBA00006333"/>
    </source>
</evidence>
<comment type="caution">
    <text evidence="5">The sequence shown here is derived from an EMBL/GenBank/DDBJ whole genome shotgun (WGS) entry which is preliminary data.</text>
</comment>
<dbReference type="InterPro" id="IPR008949">
    <property type="entry name" value="Isoprenoid_synthase_dom_sf"/>
</dbReference>
<dbReference type="GO" id="GO:0010333">
    <property type="term" value="F:terpene synthase activity"/>
    <property type="evidence" value="ECO:0007669"/>
    <property type="project" value="InterPro"/>
</dbReference>
<dbReference type="EC" id="4.2.3.-" evidence="4"/>
<evidence type="ECO:0000313" key="6">
    <source>
        <dbReference type="Proteomes" id="UP001392437"/>
    </source>
</evidence>
<accession>A0AAW0R0Z5</accession>